<keyword evidence="1" id="KW-0812">Transmembrane</keyword>
<feature type="transmembrane region" description="Helical" evidence="1">
    <location>
        <begin position="6"/>
        <end position="25"/>
    </location>
</feature>
<dbReference type="PANTHER" id="PTHR31881:SF6">
    <property type="entry name" value="OS09G0494600 PROTEIN"/>
    <property type="match status" value="1"/>
</dbReference>
<dbReference type="InterPro" id="IPR006747">
    <property type="entry name" value="DUF599"/>
</dbReference>
<evidence type="ECO:0000313" key="2">
    <source>
        <dbReference type="EMBL" id="SMD04244.1"/>
    </source>
</evidence>
<dbReference type="Pfam" id="PF04654">
    <property type="entry name" value="DUF599"/>
    <property type="match status" value="1"/>
</dbReference>
<keyword evidence="1" id="KW-0472">Membrane</keyword>
<dbReference type="Proteomes" id="UP000192656">
    <property type="component" value="Unassembled WGS sequence"/>
</dbReference>
<keyword evidence="1" id="KW-1133">Transmembrane helix</keyword>
<proteinExistence type="predicted"/>
<feature type="transmembrane region" description="Helical" evidence="1">
    <location>
        <begin position="72"/>
        <end position="95"/>
    </location>
</feature>
<keyword evidence="3" id="KW-1185">Reference proteome</keyword>
<dbReference type="EMBL" id="FWXR01000020">
    <property type="protein sequence ID" value="SMD04244.1"/>
    <property type="molecule type" value="Genomic_DNA"/>
</dbReference>
<organism evidence="2 3">
    <name type="scientific">Fulvimarina manganoxydans</name>
    <dbReference type="NCBI Taxonomy" id="937218"/>
    <lineage>
        <taxon>Bacteria</taxon>
        <taxon>Pseudomonadati</taxon>
        <taxon>Pseudomonadota</taxon>
        <taxon>Alphaproteobacteria</taxon>
        <taxon>Hyphomicrobiales</taxon>
        <taxon>Aurantimonadaceae</taxon>
        <taxon>Fulvimarina</taxon>
    </lineage>
</organism>
<sequence>MTIETTDFAALAFFLGVWVIYNWITEKSRFAQHGLSAQMNRERERWMRVALSRDLRMIDTAVMASLQQGTGFFASTSIFAIGGCFALLGSADVIAEISAEISVSGTLDAPLVEAKLLGLVVIFAYSFFKFGWSYRLFNYGAILLGAMPMRSEAERDPSGADDALERAISMNVIAGRHFNSGLRAIFFALAYLGWFLGPLYLVASTLLVVLIIANRQFRSPAVQMLRGKNAERESSRPRTVS</sequence>
<protein>
    <submittedName>
        <fullName evidence="2">Uncharacterized membrane protein</fullName>
    </submittedName>
</protein>
<accession>A0A1W2E379</accession>
<dbReference type="AlphaFoldDB" id="A0A1W2E379"/>
<feature type="transmembrane region" description="Helical" evidence="1">
    <location>
        <begin position="116"/>
        <end position="134"/>
    </location>
</feature>
<name>A0A1W2E379_9HYPH</name>
<reference evidence="2 3" key="1">
    <citation type="submission" date="2017-04" db="EMBL/GenBank/DDBJ databases">
        <authorList>
            <person name="Afonso C.L."/>
            <person name="Miller P.J."/>
            <person name="Scott M.A."/>
            <person name="Spackman E."/>
            <person name="Goraichik I."/>
            <person name="Dimitrov K.M."/>
            <person name="Suarez D.L."/>
            <person name="Swayne D.E."/>
        </authorList>
    </citation>
    <scope>NUCLEOTIDE SEQUENCE [LARGE SCALE GENOMIC DNA]</scope>
    <source>
        <strain evidence="2 3">CGMCC 1.10972</strain>
    </source>
</reference>
<dbReference type="RefSeq" id="WP_170923350.1">
    <property type="nucleotide sequence ID" value="NZ_FWXR01000020.1"/>
</dbReference>
<feature type="transmembrane region" description="Helical" evidence="1">
    <location>
        <begin position="185"/>
        <end position="213"/>
    </location>
</feature>
<evidence type="ECO:0000313" key="3">
    <source>
        <dbReference type="Proteomes" id="UP000192656"/>
    </source>
</evidence>
<evidence type="ECO:0000256" key="1">
    <source>
        <dbReference type="SAM" id="Phobius"/>
    </source>
</evidence>
<dbReference type="PANTHER" id="PTHR31881">
    <property type="match status" value="1"/>
</dbReference>
<gene>
    <name evidence="2" type="ORF">SAMN06297251_12086</name>
</gene>